<keyword evidence="2 4" id="KW-0863">Zinc-finger</keyword>
<evidence type="ECO:0000313" key="8">
    <source>
        <dbReference type="Proteomes" id="UP000247409"/>
    </source>
</evidence>
<evidence type="ECO:0000256" key="2">
    <source>
        <dbReference type="ARBA" id="ARBA00022771"/>
    </source>
</evidence>
<evidence type="ECO:0000259" key="6">
    <source>
        <dbReference type="PROSITE" id="PS50157"/>
    </source>
</evidence>
<evidence type="ECO:0000256" key="4">
    <source>
        <dbReference type="PROSITE-ProRule" id="PRU00042"/>
    </source>
</evidence>
<keyword evidence="8" id="KW-1185">Reference proteome</keyword>
<feature type="region of interest" description="Disordered" evidence="5">
    <location>
        <begin position="465"/>
        <end position="524"/>
    </location>
</feature>
<sequence>MQLGSFSGDNDSNDFSPVLHFQAGVNGQANCSTSLDNPNNCCVANGELEAGIEGFLPKFHVNDAFSVGYEDALRNGLSGATQPEQCVSNHGSENLPSLDGDFQNHIDFGTNAAPLDWTAATNADVATRQEEPVIASASNELPADLVFTAADLIDDVRMGSGVVQQNRDAGPNAFHEHPLFINPELLSLPGERMAVDIQPAKNNLASAAVTTPNMANASELSQKDGMDIDRMDEEQAVIGTFTAHPANGLNAQNANLSPDIPVTVQGSDTAAVAQCEEGINALRVQELHGMPNGNGGQRVAFGGGVLADGQESGEAEVGARAPQPGLDEYNHIVATMKGLNLPSTATAEAPWLLNAGDGVTMINPQLIGEDLPSTSQAQSVPNADGLPQLFETQYHGNVVLPQMPAHFSTANAEYAARQTLPQEIFFAAPGMSSYPLPPIGGAMDIGTDTPAASLAQADRVHDHVMKEASPSNSTSQRTKKGKCKGASRQSKGRNSPKQPSKGGGIQTANPPISKKRKRTRTRVEDMDPADVHVCTFHGCGRKFAKKYNLTVHERGHRGELPYKCEVLNCGKPFMWLSSFSRHLRVHEKKRKVGSRRSQRKAVADSRSGSDGDTGSPTNVNQSIANGPSEEAFELLKMQALVNTIGINDAVVGLTHRVQVSIGKDLNIKAQLEERWKSFGYRKQKLTNSRNLPFDIRNVRLRQLCTQTL</sequence>
<feature type="compositionally biased region" description="Polar residues" evidence="5">
    <location>
        <begin position="487"/>
        <end position="498"/>
    </location>
</feature>
<accession>A0A2V3J5Q5</accession>
<dbReference type="Proteomes" id="UP000247409">
    <property type="component" value="Unassembled WGS sequence"/>
</dbReference>
<feature type="compositionally biased region" description="Basic residues" evidence="5">
    <location>
        <begin position="586"/>
        <end position="599"/>
    </location>
</feature>
<dbReference type="InterPro" id="IPR036236">
    <property type="entry name" value="Znf_C2H2_sf"/>
</dbReference>
<dbReference type="AlphaFoldDB" id="A0A2V3J5Q5"/>
<dbReference type="GO" id="GO:0000981">
    <property type="term" value="F:DNA-binding transcription factor activity, RNA polymerase II-specific"/>
    <property type="evidence" value="ECO:0007669"/>
    <property type="project" value="TreeGrafter"/>
</dbReference>
<reference evidence="7 8" key="1">
    <citation type="journal article" date="2018" name="Mol. Biol. Evol.">
        <title>Analysis of the draft genome of the red seaweed Gracilariopsis chorda provides insights into genome size evolution in Rhodophyta.</title>
        <authorList>
            <person name="Lee J."/>
            <person name="Yang E.C."/>
            <person name="Graf L."/>
            <person name="Yang J.H."/>
            <person name="Qiu H."/>
            <person name="Zel Zion U."/>
            <person name="Chan C.X."/>
            <person name="Stephens T.G."/>
            <person name="Weber A.P.M."/>
            <person name="Boo G.H."/>
            <person name="Boo S.M."/>
            <person name="Kim K.M."/>
            <person name="Shin Y."/>
            <person name="Jung M."/>
            <person name="Lee S.J."/>
            <person name="Yim H.S."/>
            <person name="Lee J.H."/>
            <person name="Bhattacharya D."/>
            <person name="Yoon H.S."/>
        </authorList>
    </citation>
    <scope>NUCLEOTIDE SEQUENCE [LARGE SCALE GENOMIC DNA]</scope>
    <source>
        <strain evidence="7 8">SKKU-2015</strain>
        <tissue evidence="7">Whole body</tissue>
    </source>
</reference>
<dbReference type="SMART" id="SM00355">
    <property type="entry name" value="ZnF_C2H2"/>
    <property type="match status" value="2"/>
</dbReference>
<keyword evidence="1" id="KW-0479">Metal-binding</keyword>
<keyword evidence="3" id="KW-0862">Zinc</keyword>
<dbReference type="PANTHER" id="PTHR23235">
    <property type="entry name" value="KRUEPPEL-LIKE TRANSCRIPTION FACTOR"/>
    <property type="match status" value="1"/>
</dbReference>
<feature type="domain" description="C2H2-type" evidence="6">
    <location>
        <begin position="562"/>
        <end position="591"/>
    </location>
</feature>
<dbReference type="PROSITE" id="PS00028">
    <property type="entry name" value="ZINC_FINGER_C2H2_1"/>
    <property type="match status" value="2"/>
</dbReference>
<dbReference type="GO" id="GO:0000978">
    <property type="term" value="F:RNA polymerase II cis-regulatory region sequence-specific DNA binding"/>
    <property type="evidence" value="ECO:0007669"/>
    <property type="project" value="TreeGrafter"/>
</dbReference>
<dbReference type="GO" id="GO:0008270">
    <property type="term" value="F:zinc ion binding"/>
    <property type="evidence" value="ECO:0007669"/>
    <property type="project" value="UniProtKB-KW"/>
</dbReference>
<evidence type="ECO:0000313" key="7">
    <source>
        <dbReference type="EMBL" id="PXF49751.1"/>
    </source>
</evidence>
<organism evidence="7 8">
    <name type="scientific">Gracilariopsis chorda</name>
    <dbReference type="NCBI Taxonomy" id="448386"/>
    <lineage>
        <taxon>Eukaryota</taxon>
        <taxon>Rhodophyta</taxon>
        <taxon>Florideophyceae</taxon>
        <taxon>Rhodymeniophycidae</taxon>
        <taxon>Gracilariales</taxon>
        <taxon>Gracilariaceae</taxon>
        <taxon>Gracilariopsis</taxon>
    </lineage>
</organism>
<feature type="domain" description="C2H2-type" evidence="6">
    <location>
        <begin position="532"/>
        <end position="561"/>
    </location>
</feature>
<evidence type="ECO:0000256" key="5">
    <source>
        <dbReference type="SAM" id="MobiDB-lite"/>
    </source>
</evidence>
<protein>
    <submittedName>
        <fullName evidence="7">Krueppel-like factor 14</fullName>
    </submittedName>
</protein>
<dbReference type="EMBL" id="NBIV01000002">
    <property type="protein sequence ID" value="PXF49751.1"/>
    <property type="molecule type" value="Genomic_DNA"/>
</dbReference>
<feature type="region of interest" description="Disordered" evidence="5">
    <location>
        <begin position="586"/>
        <end position="623"/>
    </location>
</feature>
<dbReference type="PROSITE" id="PS50157">
    <property type="entry name" value="ZINC_FINGER_C2H2_2"/>
    <property type="match status" value="2"/>
</dbReference>
<evidence type="ECO:0000256" key="3">
    <source>
        <dbReference type="ARBA" id="ARBA00022833"/>
    </source>
</evidence>
<dbReference type="STRING" id="448386.A0A2V3J5Q5"/>
<comment type="caution">
    <text evidence="7">The sequence shown here is derived from an EMBL/GenBank/DDBJ whole genome shotgun (WGS) entry which is preliminary data.</text>
</comment>
<name>A0A2V3J5Q5_9FLOR</name>
<dbReference type="PANTHER" id="PTHR23235:SF120">
    <property type="entry name" value="KRUPPEL-LIKE FACTOR 15"/>
    <property type="match status" value="1"/>
</dbReference>
<dbReference type="OrthoDB" id="3437960at2759"/>
<proteinExistence type="predicted"/>
<dbReference type="InterPro" id="IPR013087">
    <property type="entry name" value="Znf_C2H2_type"/>
</dbReference>
<dbReference type="Pfam" id="PF00096">
    <property type="entry name" value="zf-C2H2"/>
    <property type="match status" value="1"/>
</dbReference>
<dbReference type="Gene3D" id="3.30.160.60">
    <property type="entry name" value="Classic Zinc Finger"/>
    <property type="match status" value="2"/>
</dbReference>
<dbReference type="SUPFAM" id="SSF57667">
    <property type="entry name" value="beta-beta-alpha zinc fingers"/>
    <property type="match status" value="1"/>
</dbReference>
<evidence type="ECO:0000256" key="1">
    <source>
        <dbReference type="ARBA" id="ARBA00022723"/>
    </source>
</evidence>
<gene>
    <name evidence="7" type="ORF">BWQ96_00403</name>
</gene>